<dbReference type="PROSITE" id="PS51450">
    <property type="entry name" value="LRR"/>
    <property type="match status" value="2"/>
</dbReference>
<dbReference type="SUPFAM" id="SSF52058">
    <property type="entry name" value="L domain-like"/>
    <property type="match status" value="1"/>
</dbReference>
<dbReference type="InterPro" id="IPR032675">
    <property type="entry name" value="LRR_dom_sf"/>
</dbReference>
<reference evidence="11" key="1">
    <citation type="journal article" date="2017" name="Nature">
        <title>The sunflower genome provides insights into oil metabolism, flowering and Asterid evolution.</title>
        <authorList>
            <person name="Badouin H."/>
            <person name="Gouzy J."/>
            <person name="Grassa C.J."/>
            <person name="Murat F."/>
            <person name="Staton S.E."/>
            <person name="Cottret L."/>
            <person name="Lelandais-Briere C."/>
            <person name="Owens G.L."/>
            <person name="Carrere S."/>
            <person name="Mayjonade B."/>
            <person name="Legrand L."/>
            <person name="Gill N."/>
            <person name="Kane N.C."/>
            <person name="Bowers J.E."/>
            <person name="Hubner S."/>
            <person name="Bellec A."/>
            <person name="Berard A."/>
            <person name="Berges H."/>
            <person name="Blanchet N."/>
            <person name="Boniface M.C."/>
            <person name="Brunel D."/>
            <person name="Catrice O."/>
            <person name="Chaidir N."/>
            <person name="Claudel C."/>
            <person name="Donnadieu C."/>
            <person name="Faraut T."/>
            <person name="Fievet G."/>
            <person name="Helmstetter N."/>
            <person name="King M."/>
            <person name="Knapp S.J."/>
            <person name="Lai Z."/>
            <person name="Le Paslier M.C."/>
            <person name="Lippi Y."/>
            <person name="Lorenzon L."/>
            <person name="Mandel J.R."/>
            <person name="Marage G."/>
            <person name="Marchand G."/>
            <person name="Marquand E."/>
            <person name="Bret-Mestries E."/>
            <person name="Morien E."/>
            <person name="Nambeesan S."/>
            <person name="Nguyen T."/>
            <person name="Pegot-Espagnet P."/>
            <person name="Pouilly N."/>
            <person name="Raftis F."/>
            <person name="Sallet E."/>
            <person name="Schiex T."/>
            <person name="Thomas J."/>
            <person name="Vandecasteele C."/>
            <person name="Vares D."/>
            <person name="Vear F."/>
            <person name="Vautrin S."/>
            <person name="Crespi M."/>
            <person name="Mangin B."/>
            <person name="Burke J.M."/>
            <person name="Salse J."/>
            <person name="Munos S."/>
            <person name="Vincourt P."/>
            <person name="Rieseberg L.H."/>
            <person name="Langlade N.B."/>
        </authorList>
    </citation>
    <scope>NUCLEOTIDE SEQUENCE [LARGE SCALE GENOMIC DNA]</scope>
    <source>
        <strain evidence="11">cv. SF193</strain>
    </source>
</reference>
<dbReference type="Gene3D" id="3.30.200.20">
    <property type="entry name" value="Phosphorylase Kinase, domain 1"/>
    <property type="match status" value="1"/>
</dbReference>
<evidence type="ECO:0000256" key="1">
    <source>
        <dbReference type="ARBA" id="ARBA00004370"/>
    </source>
</evidence>
<accession>A0A251RYG5</accession>
<feature type="domain" description="Protein kinase" evidence="9">
    <location>
        <begin position="409"/>
        <end position="667"/>
    </location>
</feature>
<dbReference type="Pfam" id="PF13855">
    <property type="entry name" value="LRR_8"/>
    <property type="match status" value="1"/>
</dbReference>
<evidence type="ECO:0000256" key="2">
    <source>
        <dbReference type="ARBA" id="ARBA00022614"/>
    </source>
</evidence>
<evidence type="ECO:0000256" key="8">
    <source>
        <dbReference type="SAM" id="Phobius"/>
    </source>
</evidence>
<dbReference type="FunFam" id="3.80.10.10:FF:000400">
    <property type="entry name" value="Nuclear pore complex protein NUP107"/>
    <property type="match status" value="1"/>
</dbReference>
<dbReference type="InterPro" id="IPR000719">
    <property type="entry name" value="Prot_kinase_dom"/>
</dbReference>
<dbReference type="PANTHER" id="PTHR48007">
    <property type="entry name" value="LEUCINE-RICH REPEAT RECEPTOR-LIKE PROTEIN KINASE PXC1"/>
    <property type="match status" value="1"/>
</dbReference>
<keyword evidence="7 8" id="KW-0472">Membrane</keyword>
<dbReference type="OMA" id="TECSSIT"/>
<protein>
    <recommendedName>
        <fullName evidence="9">Protein kinase domain-containing protein</fullName>
    </recommendedName>
</protein>
<keyword evidence="3 8" id="KW-0812">Transmembrane</keyword>
<dbReference type="EMBL" id="CM007905">
    <property type="protein sequence ID" value="OTF91282.1"/>
    <property type="molecule type" value="Genomic_DNA"/>
</dbReference>
<dbReference type="PROSITE" id="PS50011">
    <property type="entry name" value="PROTEIN_KINASE_DOM"/>
    <property type="match status" value="1"/>
</dbReference>
<dbReference type="OrthoDB" id="4062651at2759"/>
<evidence type="ECO:0000313" key="10">
    <source>
        <dbReference type="EMBL" id="OTF91282.1"/>
    </source>
</evidence>
<gene>
    <name evidence="10" type="ORF">HannXRQ_Chr16g0508991</name>
</gene>
<dbReference type="FunCoup" id="A0A251RYG5">
    <property type="interactions" value="473"/>
</dbReference>
<evidence type="ECO:0000256" key="7">
    <source>
        <dbReference type="ARBA" id="ARBA00023136"/>
    </source>
</evidence>
<dbReference type="Pfam" id="PF00560">
    <property type="entry name" value="LRR_1"/>
    <property type="match status" value="1"/>
</dbReference>
<evidence type="ECO:0000256" key="4">
    <source>
        <dbReference type="ARBA" id="ARBA00022729"/>
    </source>
</evidence>
<keyword evidence="5" id="KW-0677">Repeat</keyword>
<dbReference type="AlphaFoldDB" id="A0A251RYG5"/>
<feature type="transmembrane region" description="Helical" evidence="8">
    <location>
        <begin position="305"/>
        <end position="330"/>
    </location>
</feature>
<evidence type="ECO:0000256" key="6">
    <source>
        <dbReference type="ARBA" id="ARBA00022989"/>
    </source>
</evidence>
<dbReference type="GO" id="GO:0005886">
    <property type="term" value="C:plasma membrane"/>
    <property type="evidence" value="ECO:0000318"/>
    <property type="project" value="GO_Central"/>
</dbReference>
<keyword evidence="2" id="KW-0433">Leucine-rich repeat</keyword>
<dbReference type="PANTHER" id="PTHR48007:SF37">
    <property type="entry name" value="LEUCINE-RICH REPEAT PROTEIN KINASE FAMILY PROTEIN"/>
    <property type="match status" value="1"/>
</dbReference>
<evidence type="ECO:0000256" key="5">
    <source>
        <dbReference type="ARBA" id="ARBA00022737"/>
    </source>
</evidence>
<proteinExistence type="predicted"/>
<dbReference type="Pfam" id="PF00069">
    <property type="entry name" value="Pkinase"/>
    <property type="match status" value="1"/>
</dbReference>
<evidence type="ECO:0000313" key="11">
    <source>
        <dbReference type="Proteomes" id="UP000215914"/>
    </source>
</evidence>
<organism evidence="10 11">
    <name type="scientific">Helianthus annuus</name>
    <name type="common">Common sunflower</name>
    <dbReference type="NCBI Taxonomy" id="4232"/>
    <lineage>
        <taxon>Eukaryota</taxon>
        <taxon>Viridiplantae</taxon>
        <taxon>Streptophyta</taxon>
        <taxon>Embryophyta</taxon>
        <taxon>Tracheophyta</taxon>
        <taxon>Spermatophyta</taxon>
        <taxon>Magnoliopsida</taxon>
        <taxon>eudicotyledons</taxon>
        <taxon>Gunneridae</taxon>
        <taxon>Pentapetalae</taxon>
        <taxon>asterids</taxon>
        <taxon>campanulids</taxon>
        <taxon>Asterales</taxon>
        <taxon>Asteraceae</taxon>
        <taxon>Asteroideae</taxon>
        <taxon>Heliantheae alliance</taxon>
        <taxon>Heliantheae</taxon>
        <taxon>Helianthus</taxon>
    </lineage>
</organism>
<dbReference type="SUPFAM" id="SSF56112">
    <property type="entry name" value="Protein kinase-like (PK-like)"/>
    <property type="match status" value="1"/>
</dbReference>
<sequence length="691" mass="76391">MLIHTHNGSFCYLLSKTFHLIINNCPIFYLNMRPTYILTTILFLSYIPFNLASPPETDALSILAFVLKADIHNKLHYTVNANSTPCQWQGVHCQSDGTVVRFLLENLSLTGVFAPDTLTRLHQLRVLSLYNNSLSGPIPDLSGLVNLKILFLNYNFFSGVIPPSIASLHRLRTLDLSHNILSGIIPVDITNLSRLTYLRLDSNRLIGSIPPLNQTYLNIFNVSFNALTGPVPVTPTLSKFSTSSFSPNAGLCGQIVRTECSSITPFFGKSSTKTPSFSVLPPPPAVLLGQTMNFKNSYNKNHKRLAIIIGIPVSLIVIISSITTCILMSVSKKKNKLNDIMSTSDMMEVAAVTDAAAADAAELVKRMEETEELEEKVRKLQQGIDKGKSGKLVFCSGETQVYTVEQLMRANAEMLGRGCLGVTYKAEVETGVIVCVKRLDVGRLVGTTKEMFERHMEVVGGLRHPNLVPLRAYFQARDERLLVYDYCANGSLFTLVHGSTSSAKPMQWTSCLKIAEDIAQGLSYIHQAWRLVHGNLKSSNVLLGSDFEACLSDYCLSTLSQHPPDCHSSAYEPPETCRLNHQPTAKSDVYSFGVILLELLTGKPAPVHPHFGPDDMVNWVRSVRENDGGDVDHNRLMMLVEVAVVCRVSSPEQRPTMWEVLKMIQEIKDATKEAAGTSRSEGSILVVEKNM</sequence>
<evidence type="ECO:0000259" key="9">
    <source>
        <dbReference type="PROSITE" id="PS50011"/>
    </source>
</evidence>
<dbReference type="InParanoid" id="A0A251RYG5"/>
<dbReference type="Proteomes" id="UP000215914">
    <property type="component" value="Chromosome 16"/>
</dbReference>
<keyword evidence="6 8" id="KW-1133">Transmembrane helix</keyword>
<dbReference type="InterPro" id="IPR046959">
    <property type="entry name" value="PRK1-6/SRF4-like"/>
</dbReference>
<comment type="subcellular location">
    <subcellularLocation>
        <location evidence="1">Membrane</location>
    </subcellularLocation>
</comment>
<dbReference type="InterPro" id="IPR011009">
    <property type="entry name" value="Kinase-like_dom_sf"/>
</dbReference>
<name>A0A251RYG5_HELAN</name>
<dbReference type="Gene3D" id="3.80.10.10">
    <property type="entry name" value="Ribonuclease Inhibitor"/>
    <property type="match status" value="1"/>
</dbReference>
<dbReference type="InterPro" id="IPR001611">
    <property type="entry name" value="Leu-rich_rpt"/>
</dbReference>
<dbReference type="GO" id="GO:0005524">
    <property type="term" value="F:ATP binding"/>
    <property type="evidence" value="ECO:0007669"/>
    <property type="project" value="InterPro"/>
</dbReference>
<dbReference type="Gene3D" id="1.10.510.10">
    <property type="entry name" value="Transferase(Phosphotransferase) domain 1"/>
    <property type="match status" value="1"/>
</dbReference>
<keyword evidence="11" id="KW-1185">Reference proteome</keyword>
<keyword evidence="4" id="KW-0732">Signal</keyword>
<dbReference type="GO" id="GO:0004674">
    <property type="term" value="F:protein serine/threonine kinase activity"/>
    <property type="evidence" value="ECO:0000318"/>
    <property type="project" value="GO_Central"/>
</dbReference>
<evidence type="ECO:0000256" key="3">
    <source>
        <dbReference type="ARBA" id="ARBA00022692"/>
    </source>
</evidence>